<dbReference type="EMBL" id="CACRXK020008621">
    <property type="protein sequence ID" value="CAB4015200.1"/>
    <property type="molecule type" value="Genomic_DNA"/>
</dbReference>
<protein>
    <submittedName>
        <fullName evidence="1">Uncharacterized protein</fullName>
    </submittedName>
</protein>
<gene>
    <name evidence="1" type="ORF">PACLA_8A003862</name>
</gene>
<proteinExistence type="predicted"/>
<comment type="caution">
    <text evidence="1">The sequence shown here is derived from an EMBL/GenBank/DDBJ whole genome shotgun (WGS) entry which is preliminary data.</text>
</comment>
<accession>A0A6S7IFZ7</accession>
<keyword evidence="2" id="KW-1185">Reference proteome</keyword>
<evidence type="ECO:0000313" key="1">
    <source>
        <dbReference type="EMBL" id="CAB4015200.1"/>
    </source>
</evidence>
<sequence>MARNRNNKLKEEIELFEKDMQSQQKQHGVNSELEVLKAKYWEMVMRELSTL</sequence>
<evidence type="ECO:0000313" key="2">
    <source>
        <dbReference type="Proteomes" id="UP001152795"/>
    </source>
</evidence>
<organism evidence="1 2">
    <name type="scientific">Paramuricea clavata</name>
    <name type="common">Red gorgonian</name>
    <name type="synonym">Violescent sea-whip</name>
    <dbReference type="NCBI Taxonomy" id="317549"/>
    <lineage>
        <taxon>Eukaryota</taxon>
        <taxon>Metazoa</taxon>
        <taxon>Cnidaria</taxon>
        <taxon>Anthozoa</taxon>
        <taxon>Octocorallia</taxon>
        <taxon>Malacalcyonacea</taxon>
        <taxon>Plexauridae</taxon>
        <taxon>Paramuricea</taxon>
    </lineage>
</organism>
<dbReference type="OrthoDB" id="9871079at2759"/>
<dbReference type="AlphaFoldDB" id="A0A6S7IFZ7"/>
<dbReference type="Proteomes" id="UP001152795">
    <property type="component" value="Unassembled WGS sequence"/>
</dbReference>
<name>A0A6S7IFZ7_PARCT</name>
<reference evidence="1" key="1">
    <citation type="submission" date="2020-04" db="EMBL/GenBank/DDBJ databases">
        <authorList>
            <person name="Alioto T."/>
            <person name="Alioto T."/>
            <person name="Gomez Garrido J."/>
        </authorList>
    </citation>
    <scope>NUCLEOTIDE SEQUENCE</scope>
    <source>
        <strain evidence="1">A484AB</strain>
    </source>
</reference>